<gene>
    <name evidence="2" type="ordered locus">Thivi_2528</name>
</gene>
<dbReference type="EMBL" id="CP003154">
    <property type="protein sequence ID" value="AFL74466.1"/>
    <property type="molecule type" value="Genomic_DNA"/>
</dbReference>
<name>I3YBU8_THIV6</name>
<protein>
    <submittedName>
        <fullName evidence="2">Uncharacterized protein</fullName>
    </submittedName>
</protein>
<organism evidence="2 3">
    <name type="scientific">Thiocystis violascens (strain ATCC 17096 / DSM 198 / 6111)</name>
    <name type="common">Chromatium violascens</name>
    <dbReference type="NCBI Taxonomy" id="765911"/>
    <lineage>
        <taxon>Bacteria</taxon>
        <taxon>Pseudomonadati</taxon>
        <taxon>Pseudomonadota</taxon>
        <taxon>Gammaproteobacteria</taxon>
        <taxon>Chromatiales</taxon>
        <taxon>Chromatiaceae</taxon>
        <taxon>Thiocystis</taxon>
    </lineage>
</organism>
<evidence type="ECO:0000256" key="1">
    <source>
        <dbReference type="ARBA" id="ARBA00010554"/>
    </source>
</evidence>
<dbReference type="KEGG" id="tvi:Thivi_2528"/>
<evidence type="ECO:0000313" key="3">
    <source>
        <dbReference type="Proteomes" id="UP000006062"/>
    </source>
</evidence>
<dbReference type="eggNOG" id="COG1993">
    <property type="taxonomic scope" value="Bacteria"/>
</dbReference>
<dbReference type="PANTHER" id="PTHR35983:SF1">
    <property type="entry name" value="UPF0166 PROTEIN TM_0021"/>
    <property type="match status" value="1"/>
</dbReference>
<dbReference type="SUPFAM" id="SSF54913">
    <property type="entry name" value="GlnB-like"/>
    <property type="match status" value="1"/>
</dbReference>
<proteinExistence type="inferred from homology"/>
<reference evidence="2 3" key="1">
    <citation type="submission" date="2012-06" db="EMBL/GenBank/DDBJ databases">
        <title>Complete sequence of Thiocystis violascens DSM 198.</title>
        <authorList>
            <consortium name="US DOE Joint Genome Institute"/>
            <person name="Lucas S."/>
            <person name="Han J."/>
            <person name="Lapidus A."/>
            <person name="Cheng J.-F."/>
            <person name="Goodwin L."/>
            <person name="Pitluck S."/>
            <person name="Peters L."/>
            <person name="Ovchinnikova G."/>
            <person name="Teshima H."/>
            <person name="Detter J.C."/>
            <person name="Han C."/>
            <person name="Tapia R."/>
            <person name="Land M."/>
            <person name="Hauser L."/>
            <person name="Kyrpides N."/>
            <person name="Ivanova N."/>
            <person name="Pagani I."/>
            <person name="Vogl K."/>
            <person name="Liu Z."/>
            <person name="Frigaard N.-U."/>
            <person name="Bryant D."/>
            <person name="Woyke T."/>
        </authorList>
    </citation>
    <scope>NUCLEOTIDE SEQUENCE [LARGE SCALE GENOMIC DNA]</scope>
    <source>
        <strain evidence="3">ATCC 17096 / DSM 198 / 6111</strain>
    </source>
</reference>
<accession>I3YBU8</accession>
<dbReference type="RefSeq" id="WP_014778910.1">
    <property type="nucleotide sequence ID" value="NC_018012.1"/>
</dbReference>
<dbReference type="AlphaFoldDB" id="I3YBU8"/>
<keyword evidence="3" id="KW-1185">Reference proteome</keyword>
<comment type="similarity">
    <text evidence="1">Belongs to the UPF0166 family.</text>
</comment>
<sequence length="116" mass="12892">MQGCFLKFYVAENRRHHRKLAYEWLLEEARSMGFHGGSAFRALAGFGRHGRLHEEHFFELAGDLPVEVGFVLTEAEADRFIAHLGAQGLSLFYLRVPVEAGFTNGGARIDGSAPTV</sequence>
<evidence type="ECO:0000313" key="2">
    <source>
        <dbReference type="EMBL" id="AFL74466.1"/>
    </source>
</evidence>
<dbReference type="InterPro" id="IPR011322">
    <property type="entry name" value="N-reg_PII-like_a/b"/>
</dbReference>
<dbReference type="InterPro" id="IPR003793">
    <property type="entry name" value="UPF0166"/>
</dbReference>
<dbReference type="PANTHER" id="PTHR35983">
    <property type="entry name" value="UPF0166 PROTEIN TM_0021"/>
    <property type="match status" value="1"/>
</dbReference>
<dbReference type="Pfam" id="PF02641">
    <property type="entry name" value="DUF190"/>
    <property type="match status" value="1"/>
</dbReference>
<dbReference type="InterPro" id="IPR015867">
    <property type="entry name" value="N-reg_PII/ATP_PRibTrfase_C"/>
</dbReference>
<dbReference type="HOGENOM" id="CLU_168952_0_0_6"/>
<dbReference type="Proteomes" id="UP000006062">
    <property type="component" value="Chromosome"/>
</dbReference>
<dbReference type="Gene3D" id="3.30.70.120">
    <property type="match status" value="1"/>
</dbReference>
<dbReference type="STRING" id="765911.Thivi_2528"/>
<dbReference type="OrthoDB" id="5339790at2"/>